<dbReference type="AlphaFoldDB" id="A0A849L7C3"/>
<evidence type="ECO:0000313" key="2">
    <source>
        <dbReference type="EMBL" id="NNU82163.1"/>
    </source>
</evidence>
<feature type="region of interest" description="Disordered" evidence="1">
    <location>
        <begin position="133"/>
        <end position="153"/>
    </location>
</feature>
<gene>
    <name evidence="2" type="ORF">HMH01_17130</name>
</gene>
<evidence type="ECO:0000313" key="3">
    <source>
        <dbReference type="Proteomes" id="UP000572377"/>
    </source>
</evidence>
<keyword evidence="3" id="KW-1185">Reference proteome</keyword>
<protein>
    <submittedName>
        <fullName evidence="2">Uncharacterized protein</fullName>
    </submittedName>
</protein>
<evidence type="ECO:0000256" key="1">
    <source>
        <dbReference type="SAM" id="MobiDB-lite"/>
    </source>
</evidence>
<comment type="caution">
    <text evidence="2">The sequence shown here is derived from an EMBL/GenBank/DDBJ whole genome shotgun (WGS) entry which is preliminary data.</text>
</comment>
<dbReference type="Proteomes" id="UP000572377">
    <property type="component" value="Unassembled WGS sequence"/>
</dbReference>
<sequence>MRSKLAADPGAPWIQETVARLLPWERPKIRPCGDKLIISKYSHGGELASASLFPKTHAQVRGLGENVYEHWIASGRNWMKVQWQVRQHVADQALRPPESAADGRQAIKPWRTAANLSVFFDVSLFFTSMQGEHVPPHPSTILPGSATAARDGD</sequence>
<dbReference type="RefSeq" id="WP_171327027.1">
    <property type="nucleotide sequence ID" value="NZ_JABFBC010000007.1"/>
</dbReference>
<reference evidence="2 3" key="1">
    <citation type="submission" date="2020-05" db="EMBL/GenBank/DDBJ databases">
        <title>Gimesia benthica sp. nov., a novel planctomycete isolated from a deep-sea water sample of the Northwest Indian Ocean.</title>
        <authorList>
            <person name="Wang J."/>
            <person name="Ruan C."/>
            <person name="Song L."/>
            <person name="Zhu Y."/>
            <person name="Li A."/>
            <person name="Zheng X."/>
            <person name="Wang L."/>
            <person name="Lu Z."/>
            <person name="Huang Y."/>
            <person name="Du W."/>
            <person name="Zhou Y."/>
            <person name="Huang L."/>
            <person name="Dai X."/>
        </authorList>
    </citation>
    <scope>NUCLEOTIDE SEQUENCE [LARGE SCALE GENOMIC DNA]</scope>
    <source>
        <strain evidence="2 3">YYQ-30</strain>
    </source>
</reference>
<name>A0A849L7C3_9RHOB</name>
<proteinExistence type="predicted"/>
<dbReference type="EMBL" id="JABFBC010000007">
    <property type="protein sequence ID" value="NNU82163.1"/>
    <property type="molecule type" value="Genomic_DNA"/>
</dbReference>
<organism evidence="2 3">
    <name type="scientific">Halovulum dunhuangense</name>
    <dbReference type="NCBI Taxonomy" id="1505036"/>
    <lineage>
        <taxon>Bacteria</taxon>
        <taxon>Pseudomonadati</taxon>
        <taxon>Pseudomonadota</taxon>
        <taxon>Alphaproteobacteria</taxon>
        <taxon>Rhodobacterales</taxon>
        <taxon>Paracoccaceae</taxon>
        <taxon>Halovulum</taxon>
    </lineage>
</organism>
<accession>A0A849L7C3</accession>